<evidence type="ECO:0000313" key="2">
    <source>
        <dbReference type="Proteomes" id="UP001148662"/>
    </source>
</evidence>
<name>A0ACC1SEQ6_9APHY</name>
<sequence>MNTTDVPFNATNVDGVIRAPTVWPRFMQAQETGWTGLIRIDDNPNNTFMWLGDSLYPVNASRSILTNIQITPTRTIMNLTAGPLNLTVTFLSPIEPSNLVMQSLPATYLSLVVTPNDGQAHAVQVYTDITGEWASGDRSLSVQWLNQTTDTILYHQVSLQNPQSLIENANQAQDAIVFHATPIVPGVSSCSNNEPTCRNQFTQSGSISSVQPLAGPASIVANFFEVFAFAVDLGTISAPSSPLVWAVGVARNPVVSYVGGNGGEQRRSPYWASQFNSLVDAATYLLQDFTDASNRASALDQKILGDAANVSTHYADLVSLAARQAMGGTELTIGNSSADSTKFNTSDVKMFMKNINSQSGNARVNPVEGLYAAFPFFLYVNATYGGYLLEPVLEFAYSPSWTYPYAPQDIGTNYPNALGDTVGHSLRVEQSGNIIIMSLAHARATGDGSLISRFYPLLKTWADFLANNSLPLPSGELSVDSTSEQNLTNLALKGIIGIKAMSEISAALHIDGDAQYYSNISTTLAAQWQSQALSSALQHILTSFGDLDTSWSLSYNLFADRLLGTNLIPSSVYQSQTSYLKSVISSSSHGVSIDTDSDLSSEANTVWSLFAAAYVDDPSVAQGLVDQIWGFVSSNTSRSGGIFPVAYTASTGAPINNIDRFDSPFIGGIFAPLSLMVPSVDITVPPNNSTSPPATPSKKSTNVGAIVGGVVGGVGAPL</sequence>
<comment type="caution">
    <text evidence="1">The sequence shown here is derived from an EMBL/GenBank/DDBJ whole genome shotgun (WGS) entry which is preliminary data.</text>
</comment>
<organism evidence="1 2">
    <name type="scientific">Phlebia brevispora</name>
    <dbReference type="NCBI Taxonomy" id="194682"/>
    <lineage>
        <taxon>Eukaryota</taxon>
        <taxon>Fungi</taxon>
        <taxon>Dikarya</taxon>
        <taxon>Basidiomycota</taxon>
        <taxon>Agaricomycotina</taxon>
        <taxon>Agaricomycetes</taxon>
        <taxon>Polyporales</taxon>
        <taxon>Meruliaceae</taxon>
        <taxon>Phlebia</taxon>
    </lineage>
</organism>
<keyword evidence="2" id="KW-1185">Reference proteome</keyword>
<evidence type="ECO:0000313" key="1">
    <source>
        <dbReference type="EMBL" id="KAJ3538099.1"/>
    </source>
</evidence>
<dbReference type="EMBL" id="JANHOG010001376">
    <property type="protein sequence ID" value="KAJ3538099.1"/>
    <property type="molecule type" value="Genomic_DNA"/>
</dbReference>
<reference evidence="1" key="1">
    <citation type="submission" date="2022-07" db="EMBL/GenBank/DDBJ databases">
        <title>Genome Sequence of Phlebia brevispora.</title>
        <authorList>
            <person name="Buettner E."/>
        </authorList>
    </citation>
    <scope>NUCLEOTIDE SEQUENCE</scope>
    <source>
        <strain evidence="1">MPL23</strain>
    </source>
</reference>
<gene>
    <name evidence="1" type="ORF">NM688_g6567</name>
</gene>
<protein>
    <submittedName>
        <fullName evidence="1">Uncharacterized protein</fullName>
    </submittedName>
</protein>
<dbReference type="Proteomes" id="UP001148662">
    <property type="component" value="Unassembled WGS sequence"/>
</dbReference>
<proteinExistence type="predicted"/>
<accession>A0ACC1SEQ6</accession>